<dbReference type="EMBL" id="BLXT01006265">
    <property type="protein sequence ID" value="GFO30794.1"/>
    <property type="molecule type" value="Genomic_DNA"/>
</dbReference>
<sequence>MAQTATEDLRVDSLATVPPKPLYRDSNRGKKDRNFPNERICLRRQKKQSPKKIANLRTTFRKEYKKVESSKVSGAGAPDIIVPKVWYFEDPMFLRDQDTVRKARSNVEEETTQPLLEDFDAEFETQVRIASPRG</sequence>
<dbReference type="Proteomes" id="UP000735302">
    <property type="component" value="Unassembled WGS sequence"/>
</dbReference>
<feature type="region of interest" description="Disordered" evidence="1">
    <location>
        <begin position="1"/>
        <end position="55"/>
    </location>
</feature>
<keyword evidence="3" id="KW-1185">Reference proteome</keyword>
<dbReference type="PANTHER" id="PTHR21505">
    <property type="entry name" value="MADF DOMAIN-CONTAINING PROTEIN-RELATED"/>
    <property type="match status" value="1"/>
</dbReference>
<feature type="compositionally biased region" description="Basic and acidic residues" evidence="1">
    <location>
        <begin position="22"/>
        <end position="36"/>
    </location>
</feature>
<evidence type="ECO:0000313" key="3">
    <source>
        <dbReference type="Proteomes" id="UP000735302"/>
    </source>
</evidence>
<comment type="caution">
    <text evidence="2">The sequence shown here is derived from an EMBL/GenBank/DDBJ whole genome shotgun (WGS) entry which is preliminary data.</text>
</comment>
<reference evidence="2 3" key="1">
    <citation type="journal article" date="2021" name="Elife">
        <title>Chloroplast acquisition without the gene transfer in kleptoplastic sea slugs, Plakobranchus ocellatus.</title>
        <authorList>
            <person name="Maeda T."/>
            <person name="Takahashi S."/>
            <person name="Yoshida T."/>
            <person name="Shimamura S."/>
            <person name="Takaki Y."/>
            <person name="Nagai Y."/>
            <person name="Toyoda A."/>
            <person name="Suzuki Y."/>
            <person name="Arimoto A."/>
            <person name="Ishii H."/>
            <person name="Satoh N."/>
            <person name="Nishiyama T."/>
            <person name="Hasebe M."/>
            <person name="Maruyama T."/>
            <person name="Minagawa J."/>
            <person name="Obokata J."/>
            <person name="Shigenobu S."/>
        </authorList>
    </citation>
    <scope>NUCLEOTIDE SEQUENCE [LARGE SCALE GENOMIC DNA]</scope>
</reference>
<name>A0AAV4CIW6_9GAST</name>
<accession>A0AAV4CIW6</accession>
<organism evidence="2 3">
    <name type="scientific">Plakobranchus ocellatus</name>
    <dbReference type="NCBI Taxonomy" id="259542"/>
    <lineage>
        <taxon>Eukaryota</taxon>
        <taxon>Metazoa</taxon>
        <taxon>Spiralia</taxon>
        <taxon>Lophotrochozoa</taxon>
        <taxon>Mollusca</taxon>
        <taxon>Gastropoda</taxon>
        <taxon>Heterobranchia</taxon>
        <taxon>Euthyneura</taxon>
        <taxon>Panpulmonata</taxon>
        <taxon>Sacoglossa</taxon>
        <taxon>Placobranchoidea</taxon>
        <taxon>Plakobranchidae</taxon>
        <taxon>Plakobranchus</taxon>
    </lineage>
</organism>
<dbReference type="AlphaFoldDB" id="A0AAV4CIW6"/>
<dbReference type="PANTHER" id="PTHR21505:SF8">
    <property type="entry name" value="DPT-YFP REPRESSOR BY OVEREXPRESSION, ISOFORM D-RELATED"/>
    <property type="match status" value="1"/>
</dbReference>
<gene>
    <name evidence="2" type="ORF">PoB_005729900</name>
</gene>
<protein>
    <submittedName>
        <fullName evidence="2">Uncharacterized protein</fullName>
    </submittedName>
</protein>
<evidence type="ECO:0000313" key="2">
    <source>
        <dbReference type="EMBL" id="GFO30794.1"/>
    </source>
</evidence>
<proteinExistence type="predicted"/>
<evidence type="ECO:0000256" key="1">
    <source>
        <dbReference type="SAM" id="MobiDB-lite"/>
    </source>
</evidence>